<protein>
    <submittedName>
        <fullName evidence="1">Uncharacterized protein</fullName>
    </submittedName>
</protein>
<comment type="caution">
    <text evidence="1">The sequence shown here is derived from an EMBL/GenBank/DDBJ whole genome shotgun (WGS) entry which is preliminary data.</text>
</comment>
<dbReference type="Proteomes" id="UP000238541">
    <property type="component" value="Unassembled WGS sequence"/>
</dbReference>
<keyword evidence="2" id="KW-1185">Reference proteome</keyword>
<organism evidence="1 2">
    <name type="scientific">Pseudomonas laurylsulfatiphila</name>
    <dbReference type="NCBI Taxonomy" id="2011015"/>
    <lineage>
        <taxon>Bacteria</taxon>
        <taxon>Pseudomonadati</taxon>
        <taxon>Pseudomonadota</taxon>
        <taxon>Gammaproteobacteria</taxon>
        <taxon>Pseudomonadales</taxon>
        <taxon>Pseudomonadaceae</taxon>
        <taxon>Pseudomonas</taxon>
    </lineage>
</organism>
<accession>A0A2S6FRH3</accession>
<name>A0A2S6FRH3_9PSED</name>
<evidence type="ECO:0000313" key="1">
    <source>
        <dbReference type="EMBL" id="PPK40005.1"/>
    </source>
</evidence>
<evidence type="ECO:0000313" key="2">
    <source>
        <dbReference type="Proteomes" id="UP000238541"/>
    </source>
</evidence>
<sequence length="107" mass="11447">MLAMAASWLAYLLVVYISISAVTAAYGSAFTAGYLEKRNAARPVGASLLAMEVNDDAGSLTPRGALRFFASRLAPTESAAIGLSMGRAPRGELTLDLVVWWCTRSYR</sequence>
<dbReference type="EMBL" id="NIRS01000001">
    <property type="protein sequence ID" value="PPK40005.1"/>
    <property type="molecule type" value="Genomic_DNA"/>
</dbReference>
<reference evidence="2" key="1">
    <citation type="submission" date="2017-06" db="EMBL/GenBank/DDBJ databases">
        <authorList>
            <person name="Furmanczyk E.M."/>
        </authorList>
    </citation>
    <scope>NUCLEOTIDE SEQUENCE [LARGE SCALE GENOMIC DNA]</scope>
    <source>
        <strain evidence="2">AP3_16</strain>
    </source>
</reference>
<dbReference type="AlphaFoldDB" id="A0A2S6FRH3"/>
<gene>
    <name evidence="1" type="ORF">CD175_00765</name>
</gene>
<proteinExistence type="predicted"/>